<reference evidence="1" key="1">
    <citation type="journal article" date="2018" name="DNA Res.">
        <title>Multiple hybrid de novo genome assembly of finger millet, an orphan allotetraploid crop.</title>
        <authorList>
            <person name="Hatakeyama M."/>
            <person name="Aluri S."/>
            <person name="Balachadran M.T."/>
            <person name="Sivarajan S.R."/>
            <person name="Patrignani A."/>
            <person name="Gruter S."/>
            <person name="Poveda L."/>
            <person name="Shimizu-Inatsugi R."/>
            <person name="Baeten J."/>
            <person name="Francoijs K.J."/>
            <person name="Nataraja K.N."/>
            <person name="Reddy Y.A.N."/>
            <person name="Phadnis S."/>
            <person name="Ravikumar R.L."/>
            <person name="Schlapbach R."/>
            <person name="Sreeman S.M."/>
            <person name="Shimizu K.K."/>
        </authorList>
    </citation>
    <scope>NUCLEOTIDE SEQUENCE</scope>
</reference>
<protein>
    <submittedName>
        <fullName evidence="1">Uncharacterized protein</fullName>
    </submittedName>
</protein>
<name>A0AAV5E404_ELECO</name>
<evidence type="ECO:0000313" key="1">
    <source>
        <dbReference type="EMBL" id="GJN17448.1"/>
    </source>
</evidence>
<comment type="caution">
    <text evidence="1">The sequence shown here is derived from an EMBL/GenBank/DDBJ whole genome shotgun (WGS) entry which is preliminary data.</text>
</comment>
<accession>A0AAV5E404</accession>
<dbReference type="AlphaFoldDB" id="A0AAV5E404"/>
<dbReference type="EMBL" id="BQKI01000073">
    <property type="protein sequence ID" value="GJN17448.1"/>
    <property type="molecule type" value="Genomic_DNA"/>
</dbReference>
<reference evidence="1" key="2">
    <citation type="submission" date="2021-12" db="EMBL/GenBank/DDBJ databases">
        <title>Resequencing data analysis of finger millet.</title>
        <authorList>
            <person name="Hatakeyama M."/>
            <person name="Aluri S."/>
            <person name="Balachadran M.T."/>
            <person name="Sivarajan S.R."/>
            <person name="Poveda L."/>
            <person name="Shimizu-Inatsugi R."/>
            <person name="Schlapbach R."/>
            <person name="Sreeman S.M."/>
            <person name="Shimizu K.K."/>
        </authorList>
    </citation>
    <scope>NUCLEOTIDE SEQUENCE</scope>
</reference>
<evidence type="ECO:0000313" key="2">
    <source>
        <dbReference type="Proteomes" id="UP001054889"/>
    </source>
</evidence>
<proteinExistence type="predicted"/>
<gene>
    <name evidence="1" type="primary">gb04512</name>
    <name evidence="1" type="ORF">PR202_gb04512</name>
</gene>
<keyword evidence="2" id="KW-1185">Reference proteome</keyword>
<dbReference type="Proteomes" id="UP001054889">
    <property type="component" value="Unassembled WGS sequence"/>
</dbReference>
<sequence>MLVSATAAHSPASAVCSRRPLLPTRPPAPFARVNRLPPLFHLSSASSRFIIGVVGFVAGVVRFMELEVLSVESNEREKESERE</sequence>
<organism evidence="1 2">
    <name type="scientific">Eleusine coracana subsp. coracana</name>
    <dbReference type="NCBI Taxonomy" id="191504"/>
    <lineage>
        <taxon>Eukaryota</taxon>
        <taxon>Viridiplantae</taxon>
        <taxon>Streptophyta</taxon>
        <taxon>Embryophyta</taxon>
        <taxon>Tracheophyta</taxon>
        <taxon>Spermatophyta</taxon>
        <taxon>Magnoliopsida</taxon>
        <taxon>Liliopsida</taxon>
        <taxon>Poales</taxon>
        <taxon>Poaceae</taxon>
        <taxon>PACMAD clade</taxon>
        <taxon>Chloridoideae</taxon>
        <taxon>Cynodonteae</taxon>
        <taxon>Eleusininae</taxon>
        <taxon>Eleusine</taxon>
    </lineage>
</organism>